<accession>A0A645EDR8</accession>
<protein>
    <submittedName>
        <fullName evidence="1">Uncharacterized protein</fullName>
    </submittedName>
</protein>
<dbReference type="EMBL" id="VSSQ01046189">
    <property type="protein sequence ID" value="MPN00148.1"/>
    <property type="molecule type" value="Genomic_DNA"/>
</dbReference>
<sequence length="78" mass="8148">MSEVGVELPNGPLKVLQWSPGPRTDRIPLIVSQHLVEYVLSRLDADGIKAADGLLDGLLFCGSSAHSVLCLMGCCGAG</sequence>
<reference evidence="1" key="1">
    <citation type="submission" date="2019-08" db="EMBL/GenBank/DDBJ databases">
        <authorList>
            <person name="Kucharzyk K."/>
            <person name="Murdoch R.W."/>
            <person name="Higgins S."/>
            <person name="Loffler F."/>
        </authorList>
    </citation>
    <scope>NUCLEOTIDE SEQUENCE</scope>
</reference>
<dbReference type="AlphaFoldDB" id="A0A645EDR8"/>
<name>A0A645EDR8_9ZZZZ</name>
<proteinExistence type="predicted"/>
<gene>
    <name evidence="1" type="ORF">SDC9_147342</name>
</gene>
<organism evidence="1">
    <name type="scientific">bioreactor metagenome</name>
    <dbReference type="NCBI Taxonomy" id="1076179"/>
    <lineage>
        <taxon>unclassified sequences</taxon>
        <taxon>metagenomes</taxon>
        <taxon>ecological metagenomes</taxon>
    </lineage>
</organism>
<evidence type="ECO:0000313" key="1">
    <source>
        <dbReference type="EMBL" id="MPN00148.1"/>
    </source>
</evidence>
<comment type="caution">
    <text evidence="1">The sequence shown here is derived from an EMBL/GenBank/DDBJ whole genome shotgun (WGS) entry which is preliminary data.</text>
</comment>